<keyword evidence="3" id="KW-1185">Reference proteome</keyword>
<dbReference type="Proteomes" id="UP001497516">
    <property type="component" value="Chromosome 8"/>
</dbReference>
<accession>A0AAV2GE10</accession>
<dbReference type="InterPro" id="IPR036047">
    <property type="entry name" value="F-box-like_dom_sf"/>
</dbReference>
<proteinExistence type="predicted"/>
<dbReference type="SUPFAM" id="SSF81383">
    <property type="entry name" value="F-box domain"/>
    <property type="match status" value="1"/>
</dbReference>
<evidence type="ECO:0000313" key="2">
    <source>
        <dbReference type="EMBL" id="CAL1408088.1"/>
    </source>
</evidence>
<name>A0AAV2GE10_9ROSI</name>
<dbReference type="AlphaFoldDB" id="A0AAV2GE10"/>
<dbReference type="EMBL" id="OZ034821">
    <property type="protein sequence ID" value="CAL1408088.1"/>
    <property type="molecule type" value="Genomic_DNA"/>
</dbReference>
<dbReference type="PANTHER" id="PTHR31672:SF13">
    <property type="entry name" value="F-BOX PROTEIN CPR30-LIKE"/>
    <property type="match status" value="1"/>
</dbReference>
<reference evidence="2 3" key="1">
    <citation type="submission" date="2024-04" db="EMBL/GenBank/DDBJ databases">
        <authorList>
            <person name="Fracassetti M."/>
        </authorList>
    </citation>
    <scope>NUCLEOTIDE SEQUENCE [LARGE SCALE GENOMIC DNA]</scope>
</reference>
<dbReference type="Pfam" id="PF00646">
    <property type="entry name" value="F-box"/>
    <property type="match status" value="1"/>
</dbReference>
<evidence type="ECO:0000259" key="1">
    <source>
        <dbReference type="Pfam" id="PF00646"/>
    </source>
</evidence>
<organism evidence="2 3">
    <name type="scientific">Linum trigynum</name>
    <dbReference type="NCBI Taxonomy" id="586398"/>
    <lineage>
        <taxon>Eukaryota</taxon>
        <taxon>Viridiplantae</taxon>
        <taxon>Streptophyta</taxon>
        <taxon>Embryophyta</taxon>
        <taxon>Tracheophyta</taxon>
        <taxon>Spermatophyta</taxon>
        <taxon>Magnoliopsida</taxon>
        <taxon>eudicotyledons</taxon>
        <taxon>Gunneridae</taxon>
        <taxon>Pentapetalae</taxon>
        <taxon>rosids</taxon>
        <taxon>fabids</taxon>
        <taxon>Malpighiales</taxon>
        <taxon>Linaceae</taxon>
        <taxon>Linum</taxon>
    </lineage>
</organism>
<evidence type="ECO:0000313" key="3">
    <source>
        <dbReference type="Proteomes" id="UP001497516"/>
    </source>
</evidence>
<dbReference type="Gene3D" id="1.20.1280.50">
    <property type="match status" value="1"/>
</dbReference>
<feature type="domain" description="F-box" evidence="1">
    <location>
        <begin position="14"/>
        <end position="46"/>
    </location>
</feature>
<dbReference type="InterPro" id="IPR001810">
    <property type="entry name" value="F-box_dom"/>
</dbReference>
<sequence>MEQLSFSTPSSRICIISILLDLPAKSLLRFKCVSKAWHRLISHPKFQEKHYARRASVPRFFFQCSDFDYDQSSGTARQRFAILNSAGVPLDVLRVNAVGGPIKLVLLSSRGLLCFATETCVYLCNTATRSLIQLPPPHGVDRQGNPLTISGFGYMESAGEYKVARVVHKPWLGDHSPCKLECSVFTYSVSAQPPAAAANDGKLLADTCPYFVNEVSLPVFARGTESIYWKIVQNRHCLCHSTAQARPDVFLAYLDVKKERFGVVRWPQGLRRPNPSVGDWREAGEIPLRIMESKLAGSVEKLSMIETPEDLPLRLVVWLLTDQENSHWVRQAVVSLPLFDDGTILGEIKEYRSDLIIYSSPYKVIIFINPENGTFRKVRIPANLRSLDFCTYTENLLTLQLPPNQGGN</sequence>
<dbReference type="InterPro" id="IPR050796">
    <property type="entry name" value="SCF_F-box_component"/>
</dbReference>
<protein>
    <recommendedName>
        <fullName evidence="1">F-box domain-containing protein</fullName>
    </recommendedName>
</protein>
<dbReference type="PANTHER" id="PTHR31672">
    <property type="entry name" value="BNACNNG10540D PROTEIN"/>
    <property type="match status" value="1"/>
</dbReference>
<gene>
    <name evidence="2" type="ORF">LTRI10_LOCUS47712</name>
</gene>